<feature type="chain" id="PRO_5035254073" evidence="1">
    <location>
        <begin position="21"/>
        <end position="293"/>
    </location>
</feature>
<dbReference type="EMBL" id="JACXWD010000079">
    <property type="protein sequence ID" value="MBD3869364.1"/>
    <property type="molecule type" value="Genomic_DNA"/>
</dbReference>
<evidence type="ECO:0000259" key="2">
    <source>
        <dbReference type="Pfam" id="PF01551"/>
    </source>
</evidence>
<gene>
    <name evidence="3" type="ORF">IFK94_14680</name>
</gene>
<protein>
    <submittedName>
        <fullName evidence="3">M23 family metallopeptidase</fullName>
    </submittedName>
</protein>
<dbReference type="Gene3D" id="2.60.40.1590">
    <property type="entry name" value="Peptidoglycan hydrolase domains"/>
    <property type="match status" value="1"/>
</dbReference>
<dbReference type="SUPFAM" id="SSF51261">
    <property type="entry name" value="Duplicated hybrid motif"/>
    <property type="match status" value="1"/>
</dbReference>
<proteinExistence type="predicted"/>
<dbReference type="InterPro" id="IPR011055">
    <property type="entry name" value="Dup_hybrid_motif"/>
</dbReference>
<dbReference type="Pfam" id="PF01551">
    <property type="entry name" value="Peptidase_M23"/>
    <property type="match status" value="1"/>
</dbReference>
<dbReference type="InterPro" id="IPR016047">
    <property type="entry name" value="M23ase_b-sheet_dom"/>
</dbReference>
<organism evidence="3 4">
    <name type="scientific">Candidatus Polarisedimenticola svalbardensis</name>
    <dbReference type="NCBI Taxonomy" id="2886004"/>
    <lineage>
        <taxon>Bacteria</taxon>
        <taxon>Pseudomonadati</taxon>
        <taxon>Acidobacteriota</taxon>
        <taxon>Candidatus Polarisedimenticolia</taxon>
        <taxon>Candidatus Polarisedimenticolales</taxon>
        <taxon>Candidatus Polarisedimenticolaceae</taxon>
        <taxon>Candidatus Polarisedimenticola</taxon>
    </lineage>
</organism>
<dbReference type="Gene3D" id="2.70.70.10">
    <property type="entry name" value="Glucose Permease (Domain IIA)"/>
    <property type="match status" value="1"/>
</dbReference>
<evidence type="ECO:0000313" key="4">
    <source>
        <dbReference type="Proteomes" id="UP000648239"/>
    </source>
</evidence>
<dbReference type="GO" id="GO:0004222">
    <property type="term" value="F:metalloendopeptidase activity"/>
    <property type="evidence" value="ECO:0007669"/>
    <property type="project" value="TreeGrafter"/>
</dbReference>
<accession>A0A8J6Y4M5</accession>
<keyword evidence="1" id="KW-0732">Signal</keyword>
<sequence>MHLRIALALLAALLAGAAMAAQPTLEITVHARELVPGEPVRVVLRSGEPLRSVSGRFLERDVAMAPIAGQDQPLVWSGWGMIGLDQKPGEASLELQAVASNGEHRAATRAVTVAPKEFPVENLTVSSKYVEPPQEVQDRLARERARLKKIYARRAPHPLTGPFVRPVPGEPTSIFGTRRLFNDQPRSPHPGLDLRAATGTTVEASGDGLVVLAEDLYYSGNLVILDHGGGLFTLYAHLSRIDVAEGDQVRAGEQLGLSGSTGRVTGPHLHWGAKIGNDPFDPTALLDPGLYGE</sequence>
<dbReference type="InterPro" id="IPR050570">
    <property type="entry name" value="Cell_wall_metabolism_enzyme"/>
</dbReference>
<feature type="signal peptide" evidence="1">
    <location>
        <begin position="1"/>
        <end position="20"/>
    </location>
</feature>
<dbReference type="PANTHER" id="PTHR21666">
    <property type="entry name" value="PEPTIDASE-RELATED"/>
    <property type="match status" value="1"/>
</dbReference>
<name>A0A8J6Y4M5_9BACT</name>
<dbReference type="Proteomes" id="UP000648239">
    <property type="component" value="Unassembled WGS sequence"/>
</dbReference>
<evidence type="ECO:0000256" key="1">
    <source>
        <dbReference type="SAM" id="SignalP"/>
    </source>
</evidence>
<evidence type="ECO:0000313" key="3">
    <source>
        <dbReference type="EMBL" id="MBD3869364.1"/>
    </source>
</evidence>
<dbReference type="AlphaFoldDB" id="A0A8J6Y4M5"/>
<reference evidence="3 4" key="1">
    <citation type="submission" date="2020-08" db="EMBL/GenBank/DDBJ databases">
        <title>Acidobacteriota in marine sediments use diverse sulfur dissimilation pathways.</title>
        <authorList>
            <person name="Wasmund K."/>
        </authorList>
    </citation>
    <scope>NUCLEOTIDE SEQUENCE [LARGE SCALE GENOMIC DNA]</scope>
    <source>
        <strain evidence="3">MAG AM4</strain>
    </source>
</reference>
<dbReference type="CDD" id="cd12797">
    <property type="entry name" value="M23_peptidase"/>
    <property type="match status" value="1"/>
</dbReference>
<feature type="domain" description="M23ase beta-sheet core" evidence="2">
    <location>
        <begin position="188"/>
        <end position="282"/>
    </location>
</feature>
<dbReference type="PANTHER" id="PTHR21666:SF290">
    <property type="entry name" value="PEPTIDASE M23 DOMAIN PROTEIN"/>
    <property type="match status" value="1"/>
</dbReference>
<comment type="caution">
    <text evidence="3">The sequence shown here is derived from an EMBL/GenBank/DDBJ whole genome shotgun (WGS) entry which is preliminary data.</text>
</comment>